<dbReference type="Proteomes" id="UP001530400">
    <property type="component" value="Unassembled WGS sequence"/>
</dbReference>
<name>A0ABD3P7A1_9STRA</name>
<organism evidence="2 3">
    <name type="scientific">Cyclotella atomus</name>
    <dbReference type="NCBI Taxonomy" id="382360"/>
    <lineage>
        <taxon>Eukaryota</taxon>
        <taxon>Sar</taxon>
        <taxon>Stramenopiles</taxon>
        <taxon>Ochrophyta</taxon>
        <taxon>Bacillariophyta</taxon>
        <taxon>Coscinodiscophyceae</taxon>
        <taxon>Thalassiosirophycidae</taxon>
        <taxon>Stephanodiscales</taxon>
        <taxon>Stephanodiscaceae</taxon>
        <taxon>Cyclotella</taxon>
    </lineage>
</organism>
<comment type="caution">
    <text evidence="2">The sequence shown here is derived from an EMBL/GenBank/DDBJ whole genome shotgun (WGS) entry which is preliminary data.</text>
</comment>
<evidence type="ECO:0000256" key="1">
    <source>
        <dbReference type="SAM" id="MobiDB-lite"/>
    </source>
</evidence>
<feature type="region of interest" description="Disordered" evidence="1">
    <location>
        <begin position="360"/>
        <end position="447"/>
    </location>
</feature>
<reference evidence="2 3" key="1">
    <citation type="submission" date="2024-10" db="EMBL/GenBank/DDBJ databases">
        <title>Updated reference genomes for cyclostephanoid diatoms.</title>
        <authorList>
            <person name="Roberts W.R."/>
            <person name="Alverson A.J."/>
        </authorList>
    </citation>
    <scope>NUCLEOTIDE SEQUENCE [LARGE SCALE GENOMIC DNA]</scope>
    <source>
        <strain evidence="2 3">AJA010-31</strain>
    </source>
</reference>
<feature type="compositionally biased region" description="Basic and acidic residues" evidence="1">
    <location>
        <begin position="406"/>
        <end position="416"/>
    </location>
</feature>
<feature type="compositionally biased region" description="Basic and acidic residues" evidence="1">
    <location>
        <begin position="365"/>
        <end position="383"/>
    </location>
</feature>
<sequence>MTLFAALGEKSTAPTSTCSPPTAVQLHSLHSFDFIGNRITNEAIPTATDAHNVTKKYQHSLLSYQAVQTQQDEEEKSHTKPDLGVWNCSLNNEFDAEALGSVLKSVVLQSGVVVAAAVTTEENKENEETSKVANEISTNTVLLTIQLEELTNIQPTLERMRNVILSAFGEDGLKIAGKGTTSIKTLQSCTFGTSQIKQEVNPQSVPGAKIALILAAIVPASKEQGNASTEYQERQKQSLVVYHLHKFALEVNCTLCFVRDGDTAKRGETISTMTIEELASVVRRVAMGSPPVDNALLTESADNGSNENQESTTDTAPAAEPSIYSPGSHDAELICGAMQRNASCEGLWDASKDDLVKALPPVSKKSSDDAETTETKGEDEVWLEKLASSVGITVDTTKDAASSAPDDTKTPVEKKRETMKKKKSTKAPTTSKSEKAPSDFFANLLKK</sequence>
<accession>A0ABD3P7A1</accession>
<evidence type="ECO:0000313" key="2">
    <source>
        <dbReference type="EMBL" id="KAL3784149.1"/>
    </source>
</evidence>
<dbReference type="EMBL" id="JALLPJ020000737">
    <property type="protein sequence ID" value="KAL3784149.1"/>
    <property type="molecule type" value="Genomic_DNA"/>
</dbReference>
<feature type="compositionally biased region" description="Polar residues" evidence="1">
    <location>
        <begin position="300"/>
        <end position="315"/>
    </location>
</feature>
<gene>
    <name evidence="2" type="ORF">ACHAWO_006363</name>
</gene>
<dbReference type="AlphaFoldDB" id="A0ABD3P7A1"/>
<protein>
    <recommendedName>
        <fullName evidence="4">DNA polymerase delta subunit 3</fullName>
    </recommendedName>
</protein>
<keyword evidence="3" id="KW-1185">Reference proteome</keyword>
<proteinExistence type="predicted"/>
<evidence type="ECO:0008006" key="4">
    <source>
        <dbReference type="Google" id="ProtNLM"/>
    </source>
</evidence>
<evidence type="ECO:0000313" key="3">
    <source>
        <dbReference type="Proteomes" id="UP001530400"/>
    </source>
</evidence>
<feature type="region of interest" description="Disordered" evidence="1">
    <location>
        <begin position="292"/>
        <end position="327"/>
    </location>
</feature>